<dbReference type="EMBL" id="JACIEW010000001">
    <property type="protein sequence ID" value="MBB4051272.1"/>
    <property type="molecule type" value="Genomic_DNA"/>
</dbReference>
<comment type="caution">
    <text evidence="1">The sequence shown here is derived from an EMBL/GenBank/DDBJ whole genome shotgun (WGS) entry which is preliminary data.</text>
</comment>
<dbReference type="Proteomes" id="UP000547011">
    <property type="component" value="Unassembled WGS sequence"/>
</dbReference>
<dbReference type="RefSeq" id="WP_183309976.1">
    <property type="nucleotide sequence ID" value="NZ_JACIEW010000001.1"/>
</dbReference>
<keyword evidence="2" id="KW-1185">Reference proteome</keyword>
<dbReference type="AlphaFoldDB" id="A0A7W6IKF7"/>
<evidence type="ECO:0000313" key="2">
    <source>
        <dbReference type="Proteomes" id="UP000547011"/>
    </source>
</evidence>
<protein>
    <submittedName>
        <fullName evidence="1">Uncharacterized protein</fullName>
    </submittedName>
</protein>
<reference evidence="1 2" key="1">
    <citation type="submission" date="2020-08" db="EMBL/GenBank/DDBJ databases">
        <title>Genomic Encyclopedia of Type Strains, Phase IV (KMG-IV): sequencing the most valuable type-strain genomes for metagenomic binning, comparative biology and taxonomic classification.</title>
        <authorList>
            <person name="Goeker M."/>
        </authorList>
    </citation>
    <scope>NUCLEOTIDE SEQUENCE [LARGE SCALE GENOMIC DNA]</scope>
    <source>
        <strain evidence="1 2">DSM 23447</strain>
    </source>
</reference>
<accession>A0A7W6IKF7</accession>
<proteinExistence type="predicted"/>
<sequence>MLTKKLKGAQYIYERISADGRLTSYQVKIRRKGFPNQITSFDDLEAAK</sequence>
<evidence type="ECO:0000313" key="1">
    <source>
        <dbReference type="EMBL" id="MBB4051272.1"/>
    </source>
</evidence>
<name>A0A7W6IKF7_9HYPH</name>
<organism evidence="1 2">
    <name type="scientific">Devosia subaequoris</name>
    <dbReference type="NCBI Taxonomy" id="395930"/>
    <lineage>
        <taxon>Bacteria</taxon>
        <taxon>Pseudomonadati</taxon>
        <taxon>Pseudomonadota</taxon>
        <taxon>Alphaproteobacteria</taxon>
        <taxon>Hyphomicrobiales</taxon>
        <taxon>Devosiaceae</taxon>
        <taxon>Devosia</taxon>
    </lineage>
</organism>
<gene>
    <name evidence="1" type="ORF">GGR20_000890</name>
</gene>